<dbReference type="Pfam" id="PF22699">
    <property type="entry name" value="GMIP-like_FCH"/>
    <property type="match status" value="1"/>
</dbReference>
<keyword evidence="3" id="KW-0863">Zinc-finger</keyword>
<dbReference type="GO" id="GO:0007165">
    <property type="term" value="P:signal transduction"/>
    <property type="evidence" value="ECO:0007669"/>
    <property type="project" value="InterPro"/>
</dbReference>
<dbReference type="SMART" id="SM00109">
    <property type="entry name" value="C1"/>
    <property type="match status" value="1"/>
</dbReference>
<dbReference type="GO" id="GO:0008270">
    <property type="term" value="F:zinc ion binding"/>
    <property type="evidence" value="ECO:0007669"/>
    <property type="project" value="UniProtKB-KW"/>
</dbReference>
<evidence type="ECO:0000259" key="9">
    <source>
        <dbReference type="PROSITE" id="PS50081"/>
    </source>
</evidence>
<dbReference type="InterPro" id="IPR008936">
    <property type="entry name" value="Rho_GTPase_activation_prot"/>
</dbReference>
<feature type="compositionally biased region" description="Basic and acidic residues" evidence="8">
    <location>
        <begin position="1360"/>
        <end position="1372"/>
    </location>
</feature>
<evidence type="ECO:0000256" key="6">
    <source>
        <dbReference type="PROSITE-ProRule" id="PRU01077"/>
    </source>
</evidence>
<dbReference type="InterPro" id="IPR051025">
    <property type="entry name" value="RhoGAP"/>
</dbReference>
<dbReference type="Pfam" id="PF00620">
    <property type="entry name" value="RhoGAP"/>
    <property type="match status" value="1"/>
</dbReference>
<dbReference type="Proteomes" id="UP000594262">
    <property type="component" value="Unplaced"/>
</dbReference>
<feature type="compositionally biased region" description="Low complexity" evidence="8">
    <location>
        <begin position="1112"/>
        <end position="1127"/>
    </location>
</feature>
<evidence type="ECO:0000313" key="12">
    <source>
        <dbReference type="EnsemblMetazoa" id="CLYHEMP021608.1"/>
    </source>
</evidence>
<feature type="compositionally biased region" description="Polar residues" evidence="8">
    <location>
        <begin position="1088"/>
        <end position="1111"/>
    </location>
</feature>
<keyword evidence="13" id="KW-1185">Reference proteome</keyword>
<dbReference type="EnsemblMetazoa" id="CLYHEMT021608.1">
    <property type="protein sequence ID" value="CLYHEMP021608.1"/>
    <property type="gene ID" value="CLYHEMG021608"/>
</dbReference>
<dbReference type="SUPFAM" id="SSF48350">
    <property type="entry name" value="GTPase activation domain, GAP"/>
    <property type="match status" value="1"/>
</dbReference>
<feature type="compositionally biased region" description="Polar residues" evidence="8">
    <location>
        <begin position="1289"/>
        <end position="1302"/>
    </location>
</feature>
<feature type="domain" description="Rho-GAP" evidence="10">
    <location>
        <begin position="664"/>
        <end position="873"/>
    </location>
</feature>
<feature type="compositionally biased region" description="Polar residues" evidence="8">
    <location>
        <begin position="591"/>
        <end position="603"/>
    </location>
</feature>
<dbReference type="InterPro" id="IPR002219">
    <property type="entry name" value="PKC_DAG/PE"/>
</dbReference>
<dbReference type="SUPFAM" id="SSF103657">
    <property type="entry name" value="BAR/IMD domain-like"/>
    <property type="match status" value="1"/>
</dbReference>
<dbReference type="InterPro" id="IPR000198">
    <property type="entry name" value="RhoGAP_dom"/>
</dbReference>
<evidence type="ECO:0000256" key="1">
    <source>
        <dbReference type="ARBA" id="ARBA00022468"/>
    </source>
</evidence>
<feature type="domain" description="Phorbol-ester/DAG-type" evidence="9">
    <location>
        <begin position="605"/>
        <end position="650"/>
    </location>
</feature>
<name>A0A7M6DQ33_9CNID</name>
<dbReference type="GeneID" id="136820425"/>
<feature type="domain" description="F-BAR" evidence="11">
    <location>
        <begin position="215"/>
        <end position="472"/>
    </location>
</feature>
<reference evidence="12" key="1">
    <citation type="submission" date="2021-01" db="UniProtKB">
        <authorList>
            <consortium name="EnsemblMetazoa"/>
        </authorList>
    </citation>
    <scope>IDENTIFICATION</scope>
</reference>
<feature type="coiled-coil region" evidence="7">
    <location>
        <begin position="330"/>
        <end position="367"/>
    </location>
</feature>
<feature type="compositionally biased region" description="Basic and acidic residues" evidence="8">
    <location>
        <begin position="139"/>
        <end position="165"/>
    </location>
</feature>
<dbReference type="PANTHER" id="PTHR15228">
    <property type="entry name" value="SPERMATHECAL PHYSIOLOGY VARIANT"/>
    <property type="match status" value="1"/>
</dbReference>
<dbReference type="GO" id="GO:0051056">
    <property type="term" value="P:regulation of small GTPase mediated signal transduction"/>
    <property type="evidence" value="ECO:0007669"/>
    <property type="project" value="UniProtKB-ARBA"/>
</dbReference>
<feature type="region of interest" description="Disordered" evidence="8">
    <location>
        <begin position="120"/>
        <end position="165"/>
    </location>
</feature>
<dbReference type="SUPFAM" id="SSF57889">
    <property type="entry name" value="Cysteine-rich domain"/>
    <property type="match status" value="1"/>
</dbReference>
<feature type="region of interest" description="Disordered" evidence="8">
    <location>
        <begin position="978"/>
        <end position="997"/>
    </location>
</feature>
<feature type="compositionally biased region" description="Polar residues" evidence="8">
    <location>
        <begin position="1192"/>
        <end position="1210"/>
    </location>
</feature>
<protein>
    <submittedName>
        <fullName evidence="12">Uncharacterized protein</fullName>
    </submittedName>
</protein>
<feature type="compositionally biased region" description="Low complexity" evidence="8">
    <location>
        <begin position="985"/>
        <end position="994"/>
    </location>
</feature>
<evidence type="ECO:0000259" key="10">
    <source>
        <dbReference type="PROSITE" id="PS50238"/>
    </source>
</evidence>
<dbReference type="PROSITE" id="PS00479">
    <property type="entry name" value="ZF_DAG_PE_1"/>
    <property type="match status" value="1"/>
</dbReference>
<evidence type="ECO:0000259" key="11">
    <source>
        <dbReference type="PROSITE" id="PS51741"/>
    </source>
</evidence>
<evidence type="ECO:0000256" key="8">
    <source>
        <dbReference type="SAM" id="MobiDB-lite"/>
    </source>
</evidence>
<evidence type="ECO:0000313" key="13">
    <source>
        <dbReference type="Proteomes" id="UP000594262"/>
    </source>
</evidence>
<evidence type="ECO:0000256" key="4">
    <source>
        <dbReference type="ARBA" id="ARBA00022833"/>
    </source>
</evidence>
<feature type="compositionally biased region" description="Basic and acidic residues" evidence="8">
    <location>
        <begin position="1130"/>
        <end position="1140"/>
    </location>
</feature>
<evidence type="ECO:0000256" key="7">
    <source>
        <dbReference type="SAM" id="Coils"/>
    </source>
</evidence>
<feature type="compositionally biased region" description="Polar residues" evidence="8">
    <location>
        <begin position="551"/>
        <end position="577"/>
    </location>
</feature>
<feature type="region of interest" description="Disordered" evidence="8">
    <location>
        <begin position="1015"/>
        <end position="1372"/>
    </location>
</feature>
<dbReference type="Gene3D" id="3.30.60.20">
    <property type="match status" value="1"/>
</dbReference>
<dbReference type="Pfam" id="PF00130">
    <property type="entry name" value="C1_1"/>
    <property type="match status" value="1"/>
</dbReference>
<dbReference type="InterPro" id="IPR057028">
    <property type="entry name" value="RHG29_45_N"/>
</dbReference>
<dbReference type="InterPro" id="IPR046349">
    <property type="entry name" value="C1-like_sf"/>
</dbReference>
<organism evidence="12 13">
    <name type="scientific">Clytia hemisphaerica</name>
    <dbReference type="NCBI Taxonomy" id="252671"/>
    <lineage>
        <taxon>Eukaryota</taxon>
        <taxon>Metazoa</taxon>
        <taxon>Cnidaria</taxon>
        <taxon>Hydrozoa</taxon>
        <taxon>Hydroidolina</taxon>
        <taxon>Leptothecata</taxon>
        <taxon>Obeliida</taxon>
        <taxon>Clytiidae</taxon>
        <taxon>Clytia</taxon>
    </lineage>
</organism>
<dbReference type="RefSeq" id="XP_066932708.1">
    <property type="nucleotide sequence ID" value="XM_067076607.1"/>
</dbReference>
<feature type="compositionally biased region" description="Polar residues" evidence="8">
    <location>
        <begin position="1220"/>
        <end position="1234"/>
    </location>
</feature>
<proteinExistence type="predicted"/>
<keyword evidence="2" id="KW-0479">Metal-binding</keyword>
<keyword evidence="4" id="KW-0862">Zinc</keyword>
<dbReference type="PANTHER" id="PTHR15228:SF25">
    <property type="entry name" value="F-BAR DOMAIN-CONTAINING PROTEIN"/>
    <property type="match status" value="1"/>
</dbReference>
<feature type="compositionally biased region" description="Polar residues" evidence="8">
    <location>
        <begin position="1245"/>
        <end position="1256"/>
    </location>
</feature>
<feature type="compositionally biased region" description="Polar residues" evidence="8">
    <location>
        <begin position="938"/>
        <end position="952"/>
    </location>
</feature>
<evidence type="ECO:0000256" key="5">
    <source>
        <dbReference type="ARBA" id="ARBA00023054"/>
    </source>
</evidence>
<dbReference type="SMART" id="SM00324">
    <property type="entry name" value="RhoGAP"/>
    <property type="match status" value="1"/>
</dbReference>
<keyword evidence="1" id="KW-0343">GTPase activation</keyword>
<dbReference type="PROSITE" id="PS51741">
    <property type="entry name" value="F_BAR"/>
    <property type="match status" value="1"/>
</dbReference>
<dbReference type="GO" id="GO:0005096">
    <property type="term" value="F:GTPase activator activity"/>
    <property type="evidence" value="ECO:0007669"/>
    <property type="project" value="UniProtKB-KW"/>
</dbReference>
<evidence type="ECO:0000256" key="2">
    <source>
        <dbReference type="ARBA" id="ARBA00022723"/>
    </source>
</evidence>
<dbReference type="InterPro" id="IPR054713">
    <property type="entry name" value="GMIP/FCHO2-like_FCH"/>
</dbReference>
<feature type="region of interest" description="Disordered" evidence="8">
    <location>
        <begin position="529"/>
        <end position="607"/>
    </location>
</feature>
<feature type="region of interest" description="Disordered" evidence="8">
    <location>
        <begin position="938"/>
        <end position="973"/>
    </location>
</feature>
<dbReference type="OrthoDB" id="79452at2759"/>
<evidence type="ECO:0000256" key="3">
    <source>
        <dbReference type="ARBA" id="ARBA00022771"/>
    </source>
</evidence>
<accession>A0A7M6DQ33</accession>
<feature type="compositionally biased region" description="Polar residues" evidence="8">
    <location>
        <begin position="1347"/>
        <end position="1358"/>
    </location>
</feature>
<keyword evidence="5 6" id="KW-0175">Coiled coil</keyword>
<feature type="compositionally biased region" description="Low complexity" evidence="8">
    <location>
        <begin position="1157"/>
        <end position="1173"/>
    </location>
</feature>
<dbReference type="CDD" id="cd20816">
    <property type="entry name" value="C1_GMIP-like"/>
    <property type="match status" value="1"/>
</dbReference>
<dbReference type="Gene3D" id="1.10.555.10">
    <property type="entry name" value="Rho GTPase activation protein"/>
    <property type="match status" value="1"/>
</dbReference>
<dbReference type="InterPro" id="IPR031160">
    <property type="entry name" value="F_BAR_dom"/>
</dbReference>
<sequence>MGSVDQDDIIALTKHVRSFSESLNSLRNTFNDSLTNGIYNEKGCHDLAHNRLSEVLGMLKKILSKYPHLHSQDILDAAKNIIRKIRDHNYSIGEQGPEEYYAAIDQLALSFSSSVSEFVLGDKDSPHSPSAGLEQEDDDHFHHDEEYDPKQYDEDFDKNESEDSLDHNNSYEVLHQNLQRLGSSLDYRSISHDNELTTPSSPTLSPKDLSIQRTDELDKTLRSIEDSVELTLTRTKVWTKYAKDILNYLEKRSHFEADCSKQIAKLAQTTRSNIVEESFLPFQSIFVTALDNDIQFSNNFGKNCENPLKGIIDKLAQRQRDHDAKRSKLKGKWKNELKRVAESRENLRNAKAQYMRKQKELEKFNKLQQEGKDEKGFSIGKKKGQEDFIKSADDSEHYYKQCVNESNRRQQELERMKSESLIELRQLVYQCDMTMKQVTIAYFQMMHQLLNPLPVQYKTLAESCKNYEEGQQFADFVKLQQSTSNQAMCPTYQFEPYRGEGVTNNSLRHQTDGNVLAISSDDFHSNRRMSINSESEKPKQAWAGSLPRNKGSATDDTDSQSSRSLPNSREASPTSARKLTETYSDDESHTRGGQKNQKRSTAAKSHKFKKLRTASKCKECESLVYFNGFECEKCGIICHKKCLEKLAIQCGNKRLPRKMTTFGVDFHQHLEATKRKDIPYIMEKCIDTLDEIGLGAKGLYRVSGVKSKVEKLCQQFETGGHLIDLTSTHQQPQLIASVLKLYLRQLPEPLLTFKLYQPFIDLAKESGPIKLSDLDELDDQHASQYEEVIKKVHDIVKRLPSANFYTAGKLIRHLKRVANHAHENQMSPSNLAIVFGPTLLRPEGDANSLSAVMDMSLQTRAVELLILNDRIFVDETNIIEVTMQEKKFNRPSMRKKRQPVPETVQEVPAEHKRDDSNIASEFSQELLHIKFDSVTNTATVKQTPQLPGQPDNSGDYDNIPGDIETDIAGDLPVIPNVNGNANYNTQTSTSLSDTTDYESAHSRLSSIESLLDDGSVNFNSQSPVELPDASSPVSPTSEEIDDDVWMNQFGKDNKRRSPDSGLEGSPATNVPVTLPLKKKPSSPSSRLETTTYSFSIGSTELTPEDATNTDQPGDLNDLSPSDSLDGLEPFVKRDSKERQPVRGKHLKAVNVKATINVSPEQPSPKSSPQVPQKAVVESTRSVDSGINDVNDLHQSGVSVENNRHPSTASAESEKDGSPGLTVNITQAQKLQNITEKSENSGGGADQTTQKSPTKQGPMTLPKPKKTLDKKSWTADLIKSKTQKIPEQPQPGSLNERLLQQGSVKRPSATAEDIPPVSPDTQESSDAVFPPRSASVGHRSSVRDIRNRFQNNLINNSSPGDDLHESTETEKFV</sequence>
<dbReference type="Gene3D" id="1.20.1270.60">
    <property type="entry name" value="Arfaptin homology (AH) domain/BAR domain"/>
    <property type="match status" value="1"/>
</dbReference>
<dbReference type="PROSITE" id="PS50238">
    <property type="entry name" value="RHOGAP"/>
    <property type="match status" value="1"/>
</dbReference>
<dbReference type="PROSITE" id="PS50081">
    <property type="entry name" value="ZF_DAG_PE_2"/>
    <property type="match status" value="1"/>
</dbReference>
<dbReference type="InterPro" id="IPR027267">
    <property type="entry name" value="AH/BAR_dom_sf"/>
</dbReference>
<dbReference type="Pfam" id="PF24235">
    <property type="entry name" value="RHG29_45_N"/>
    <property type="match status" value="1"/>
</dbReference>
<feature type="region of interest" description="Disordered" evidence="8">
    <location>
        <begin position="890"/>
        <end position="913"/>
    </location>
</feature>